<protein>
    <recommendedName>
        <fullName evidence="4">Lipocalin-like domain-containing protein</fullName>
    </recommendedName>
</protein>
<feature type="signal peptide" evidence="1">
    <location>
        <begin position="1"/>
        <end position="17"/>
    </location>
</feature>
<dbReference type="EMBL" id="RXOF01000010">
    <property type="protein sequence ID" value="RTQ48210.1"/>
    <property type="molecule type" value="Genomic_DNA"/>
</dbReference>
<proteinExistence type="predicted"/>
<feature type="chain" id="PRO_5019577978" description="Lipocalin-like domain-containing protein" evidence="1">
    <location>
        <begin position="18"/>
        <end position="138"/>
    </location>
</feature>
<sequence length="138" mass="15343">MSRLLSTALFGTLLLLAACSKDDSKPEKVLEDTWTLTRSASQYTDASGNQVTYSDVSFPGRDQTLEVTPTEWITREGTDAPIKRSYERRGDTLLVEQSFGGFALPPKRLLIVELNATSLHLKTAAGPPQLVHHDYYTR</sequence>
<accession>A0A431U098</accession>
<evidence type="ECO:0008006" key="4">
    <source>
        <dbReference type="Google" id="ProtNLM"/>
    </source>
</evidence>
<gene>
    <name evidence="2" type="ORF">EJV47_17425</name>
</gene>
<keyword evidence="3" id="KW-1185">Reference proteome</keyword>
<evidence type="ECO:0000256" key="1">
    <source>
        <dbReference type="SAM" id="SignalP"/>
    </source>
</evidence>
<evidence type="ECO:0000313" key="3">
    <source>
        <dbReference type="Proteomes" id="UP000282184"/>
    </source>
</evidence>
<dbReference type="OrthoDB" id="887325at2"/>
<organism evidence="2 3">
    <name type="scientific">Hymenobacter gummosus</name>
    <dbReference type="NCBI Taxonomy" id="1776032"/>
    <lineage>
        <taxon>Bacteria</taxon>
        <taxon>Pseudomonadati</taxon>
        <taxon>Bacteroidota</taxon>
        <taxon>Cytophagia</taxon>
        <taxon>Cytophagales</taxon>
        <taxon>Hymenobacteraceae</taxon>
        <taxon>Hymenobacter</taxon>
    </lineage>
</organism>
<dbReference type="PROSITE" id="PS51257">
    <property type="entry name" value="PROKAR_LIPOPROTEIN"/>
    <property type="match status" value="1"/>
</dbReference>
<comment type="caution">
    <text evidence="2">The sequence shown here is derived from an EMBL/GenBank/DDBJ whole genome shotgun (WGS) entry which is preliminary data.</text>
</comment>
<dbReference type="RefSeq" id="WP_126694452.1">
    <property type="nucleotide sequence ID" value="NZ_RXOF01000010.1"/>
</dbReference>
<name>A0A431U098_9BACT</name>
<dbReference type="Proteomes" id="UP000282184">
    <property type="component" value="Unassembled WGS sequence"/>
</dbReference>
<keyword evidence="1" id="KW-0732">Signal</keyword>
<evidence type="ECO:0000313" key="2">
    <source>
        <dbReference type="EMBL" id="RTQ48210.1"/>
    </source>
</evidence>
<dbReference type="AlphaFoldDB" id="A0A431U098"/>
<reference evidence="2 3" key="1">
    <citation type="submission" date="2018-12" db="EMBL/GenBank/DDBJ databases">
        <title>Hymenobacter gummosus sp. nov., isolated from a spring.</title>
        <authorList>
            <person name="Nie L."/>
        </authorList>
    </citation>
    <scope>NUCLEOTIDE SEQUENCE [LARGE SCALE GENOMIC DNA]</scope>
    <source>
        <strain evidence="2 3">KCTC 52166</strain>
    </source>
</reference>